<feature type="domain" description="IPT/TIG" evidence="10">
    <location>
        <begin position="875"/>
        <end position="944"/>
    </location>
</feature>
<evidence type="ECO:0000256" key="4">
    <source>
        <dbReference type="ARBA" id="ARBA00022729"/>
    </source>
</evidence>
<dbReference type="Gene3D" id="2.60.120.260">
    <property type="entry name" value="Galactose-binding domain-like"/>
    <property type="match status" value="1"/>
</dbReference>
<evidence type="ECO:0000256" key="6">
    <source>
        <dbReference type="ARBA" id="ARBA00022989"/>
    </source>
</evidence>
<evidence type="ECO:0000256" key="3">
    <source>
        <dbReference type="ARBA" id="ARBA00022692"/>
    </source>
</evidence>
<keyword evidence="5" id="KW-0256">Endoplasmic reticulum</keyword>
<dbReference type="SUPFAM" id="SSF49785">
    <property type="entry name" value="Galactose-binding domain-like"/>
    <property type="match status" value="1"/>
</dbReference>
<evidence type="ECO:0000256" key="2">
    <source>
        <dbReference type="ARBA" id="ARBA00009141"/>
    </source>
</evidence>
<evidence type="ECO:0000256" key="7">
    <source>
        <dbReference type="ARBA" id="ARBA00023136"/>
    </source>
</evidence>
<keyword evidence="3" id="KW-0812">Transmembrane</keyword>
<dbReference type="PANTHER" id="PTHR13460">
    <property type="match status" value="1"/>
</dbReference>
<reference evidence="12" key="1">
    <citation type="submission" date="2020-10" db="EMBL/GenBank/DDBJ databases">
        <authorList>
            <person name="Castelo-Branco R."/>
            <person name="Eusebio N."/>
            <person name="Adriana R."/>
            <person name="Vieira A."/>
            <person name="Brugerolle De Fraissinette N."/>
            <person name="Rezende De Castro R."/>
            <person name="Schneider M.P."/>
            <person name="Vasconcelos V."/>
            <person name="Leao P.N."/>
        </authorList>
    </citation>
    <scope>NUCLEOTIDE SEQUENCE</scope>
    <source>
        <strain evidence="12">LEGE 07310</strain>
    </source>
</reference>
<comment type="subcellular location">
    <subcellularLocation>
        <location evidence="1">Endoplasmic reticulum membrane</location>
        <topology evidence="1">Single-pass type I membrane protein</topology>
    </subcellularLocation>
</comment>
<keyword evidence="7" id="KW-0472">Membrane</keyword>
<dbReference type="InterPro" id="IPR011041">
    <property type="entry name" value="Quinoprot_gluc/sorb_DH_b-prop"/>
</dbReference>
<dbReference type="InterPro" id="IPR011042">
    <property type="entry name" value="6-blade_b-propeller_TolB-like"/>
</dbReference>
<evidence type="ECO:0000256" key="8">
    <source>
        <dbReference type="ARBA" id="ARBA00023180"/>
    </source>
</evidence>
<proteinExistence type="inferred from homology"/>
<organism evidence="12 13">
    <name type="scientific">Vasconcelosia minhoensis LEGE 07310</name>
    <dbReference type="NCBI Taxonomy" id="915328"/>
    <lineage>
        <taxon>Bacteria</taxon>
        <taxon>Bacillati</taxon>
        <taxon>Cyanobacteriota</taxon>
        <taxon>Cyanophyceae</taxon>
        <taxon>Nodosilineales</taxon>
        <taxon>Cymatolegaceae</taxon>
        <taxon>Vasconcelosia</taxon>
        <taxon>Vasconcelosia minhoensis</taxon>
    </lineage>
</organism>
<dbReference type="SUPFAM" id="SSF50952">
    <property type="entry name" value="Soluble quinoprotein glucose dehydrogenase"/>
    <property type="match status" value="1"/>
</dbReference>
<dbReference type="Gene3D" id="2.60.40.10">
    <property type="entry name" value="Immunoglobulins"/>
    <property type="match status" value="1"/>
</dbReference>
<evidence type="ECO:0000256" key="5">
    <source>
        <dbReference type="ARBA" id="ARBA00022824"/>
    </source>
</evidence>
<evidence type="ECO:0000313" key="12">
    <source>
        <dbReference type="EMBL" id="MBE9080135.1"/>
    </source>
</evidence>
<keyword evidence="13" id="KW-1185">Reference proteome</keyword>
<dbReference type="Pfam" id="PF11721">
    <property type="entry name" value="Malectin"/>
    <property type="match status" value="1"/>
</dbReference>
<evidence type="ECO:0000259" key="11">
    <source>
        <dbReference type="Pfam" id="PF11721"/>
    </source>
</evidence>
<dbReference type="Gene3D" id="2.60.120.430">
    <property type="entry name" value="Galactose-binding lectin"/>
    <property type="match status" value="1"/>
</dbReference>
<keyword evidence="9" id="KW-0119">Carbohydrate metabolism</keyword>
<dbReference type="GO" id="GO:0016020">
    <property type="term" value="C:membrane"/>
    <property type="evidence" value="ECO:0007669"/>
    <property type="project" value="TreeGrafter"/>
</dbReference>
<evidence type="ECO:0000256" key="1">
    <source>
        <dbReference type="ARBA" id="ARBA00004115"/>
    </source>
</evidence>
<dbReference type="SUPFAM" id="SSF81296">
    <property type="entry name" value="E set domains"/>
    <property type="match status" value="1"/>
</dbReference>
<dbReference type="AlphaFoldDB" id="A0A8J7DPR1"/>
<dbReference type="InterPro" id="IPR039155">
    <property type="entry name" value="MLEC"/>
</dbReference>
<evidence type="ECO:0000313" key="13">
    <source>
        <dbReference type="Proteomes" id="UP000636505"/>
    </source>
</evidence>
<dbReference type="Pfam" id="PF01833">
    <property type="entry name" value="TIG"/>
    <property type="match status" value="1"/>
</dbReference>
<accession>A0A8J7DPR1</accession>
<comment type="caution">
    <text evidence="12">The sequence shown here is derived from an EMBL/GenBank/DDBJ whole genome shotgun (WGS) entry which is preliminary data.</text>
</comment>
<comment type="similarity">
    <text evidence="2">Belongs to the malectin family.</text>
</comment>
<evidence type="ECO:0000259" key="10">
    <source>
        <dbReference type="Pfam" id="PF01833"/>
    </source>
</evidence>
<dbReference type="InterPro" id="IPR014756">
    <property type="entry name" value="Ig_E-set"/>
</dbReference>
<evidence type="ECO:0000256" key="9">
    <source>
        <dbReference type="ARBA" id="ARBA00023277"/>
    </source>
</evidence>
<dbReference type="RefSeq" id="WP_193911784.1">
    <property type="nucleotide sequence ID" value="NZ_JADEXG010000086.1"/>
</dbReference>
<dbReference type="Gene3D" id="2.120.10.30">
    <property type="entry name" value="TolB, C-terminal domain"/>
    <property type="match status" value="1"/>
</dbReference>
<dbReference type="InterPro" id="IPR013783">
    <property type="entry name" value="Ig-like_fold"/>
</dbReference>
<keyword evidence="4" id="KW-0732">Signal</keyword>
<name>A0A8J7DPR1_9CYAN</name>
<dbReference type="GO" id="GO:0030246">
    <property type="term" value="F:carbohydrate binding"/>
    <property type="evidence" value="ECO:0007669"/>
    <property type="project" value="InterPro"/>
</dbReference>
<gene>
    <name evidence="12" type="ORF">IQ241_23050</name>
</gene>
<feature type="non-terminal residue" evidence="12">
    <location>
        <position position="1"/>
    </location>
</feature>
<dbReference type="Proteomes" id="UP000636505">
    <property type="component" value="Unassembled WGS sequence"/>
</dbReference>
<dbReference type="InterPro" id="IPR002909">
    <property type="entry name" value="IPT_dom"/>
</dbReference>
<sequence>WQSYTDVVIPGVTLSAGTHEMRLDMITSGFNLNYVEFRPLQPAGPDETPPTAILDTSSTALLPDSTEDAIFRITYSDNSAVQVSSLDSGDLSVTAPDGVTQIPVGFIMPSSSNNSSSVTASYTIPAPDGSWDAIEAGLYTVSLNGNEVVDTSLNPASAGSLGTFEVAVQIPPSDGIIRINSGSTQDKVDSLSKLWNADTYFTNGSNFGPVTNEIADTVDDFIYQSQRTGTNFSYAIPIENGNYIVKFHLAELEYADFNQRKFDVSIENELFFDNLDIFFETKNAFLDGSNTAKVLSASDFFIVQDGELNLDFTSELNAAAIAGLEILPILGHKVLIKESNGDTLVTEGSNSDSYVLLLNSQPASDVTINIQSGTQLTTDKTSLVFTSANWNVPQTVAVSAVDDSTKEGFQTSTISHSVDTIDTNYSGLTIPSVSVGINDNDSVEVKFEEKLIGNIESPTTVTWGPDGRLYVGTVVGEIAAYTLDDDYSVIATEVIDTLSAFNGVSNSNILGIAFNPFENVAGSQPRIYVAHSRLYANGGAAFDPLTTFSPYSGQISVLEGPDFSIAQPLITGIGVSNHDHGVNGLEFDDQGNLLITVGSNTNAGIADPFIGGLEESPFTAAILKANITNENFNGTIQYEFPEGWVAPDGLTLNNPEESQGFGGEHLVVPGVDVSVYASGFRNPYDLEWTTKGILYATDNGANEEFGDVSTGPDTQEPFGEEKLGDELNIVIEENYYGSPNRSRGRTDLRQNVYYAPTEPSNEIYTSPIHGDFLASTNGLTEYRSTTFGGQLRGNLLAQRYNSLLYNVKLSADGTQVLDVNEIKTNAGTTSSLDILTGFSGAIVGADYNDDKVIAALPVDSTVGSNMIAYDILEWRAPATGNGQFVIGGTNFSGSVSDTTVTIGDQQATVASVTSSRIFGTLPTLSFSGDPLLDIAVNSNGQTSTITDAFQPLFV</sequence>
<protein>
    <submittedName>
        <fullName evidence="12">PQQ-dependent sugar dehydrogenase</fullName>
    </submittedName>
</protein>
<dbReference type="InterPro" id="IPR008979">
    <property type="entry name" value="Galactose-bd-like_sf"/>
</dbReference>
<dbReference type="PANTHER" id="PTHR13460:SF0">
    <property type="entry name" value="MALECTIN"/>
    <property type="match status" value="1"/>
</dbReference>
<keyword evidence="6" id="KW-1133">Transmembrane helix</keyword>
<keyword evidence="8" id="KW-0325">Glycoprotein</keyword>
<dbReference type="EMBL" id="JADEXG010000086">
    <property type="protein sequence ID" value="MBE9080135.1"/>
    <property type="molecule type" value="Genomic_DNA"/>
</dbReference>
<dbReference type="InterPro" id="IPR021720">
    <property type="entry name" value="Malectin_dom"/>
</dbReference>
<feature type="domain" description="Malectin" evidence="11">
    <location>
        <begin position="176"/>
        <end position="285"/>
    </location>
</feature>